<dbReference type="GO" id="GO:0046872">
    <property type="term" value="F:metal ion binding"/>
    <property type="evidence" value="ECO:0007669"/>
    <property type="project" value="UniProtKB-KW"/>
</dbReference>
<dbReference type="GO" id="GO:0031490">
    <property type="term" value="F:chromatin DNA binding"/>
    <property type="evidence" value="ECO:0007669"/>
    <property type="project" value="TreeGrafter"/>
</dbReference>
<evidence type="ECO:0000256" key="2">
    <source>
        <dbReference type="ARBA" id="ARBA00022723"/>
    </source>
</evidence>
<dbReference type="InterPro" id="IPR003347">
    <property type="entry name" value="JmjC_dom"/>
</dbReference>
<dbReference type="Pfam" id="PF02373">
    <property type="entry name" value="JmjC"/>
    <property type="match status" value="1"/>
</dbReference>
<dbReference type="GO" id="GO:0003712">
    <property type="term" value="F:transcription coregulator activity"/>
    <property type="evidence" value="ECO:0007669"/>
    <property type="project" value="TreeGrafter"/>
</dbReference>
<dbReference type="GO" id="GO:0006357">
    <property type="term" value="P:regulation of transcription by RNA polymerase II"/>
    <property type="evidence" value="ECO:0007669"/>
    <property type="project" value="TreeGrafter"/>
</dbReference>
<dbReference type="PANTHER" id="PTHR12549">
    <property type="entry name" value="JMJC DOMAIN-CONTAINING HISTONE DEMETHYLATION PROTEIN"/>
    <property type="match status" value="1"/>
</dbReference>
<accession>A0A1Y2C655</accession>
<reference evidence="5 6" key="1">
    <citation type="submission" date="2016-07" db="EMBL/GenBank/DDBJ databases">
        <title>Pervasive Adenine N6-methylation of Active Genes in Fungi.</title>
        <authorList>
            <consortium name="DOE Joint Genome Institute"/>
            <person name="Mondo S.J."/>
            <person name="Dannebaum R.O."/>
            <person name="Kuo R.C."/>
            <person name="Labutti K."/>
            <person name="Haridas S."/>
            <person name="Kuo A."/>
            <person name="Salamov A."/>
            <person name="Ahrendt S.R."/>
            <person name="Lipzen A."/>
            <person name="Sullivan W."/>
            <person name="Andreopoulos W.B."/>
            <person name="Clum A."/>
            <person name="Lindquist E."/>
            <person name="Daum C."/>
            <person name="Ramamoorthy G.K."/>
            <person name="Gryganskyi A."/>
            <person name="Culley D."/>
            <person name="Magnuson J.K."/>
            <person name="James T.Y."/>
            <person name="O'Malley M.A."/>
            <person name="Stajich J.E."/>
            <person name="Spatafora J.W."/>
            <person name="Visel A."/>
            <person name="Grigoriev I.V."/>
        </authorList>
    </citation>
    <scope>NUCLEOTIDE SEQUENCE [LARGE SCALE GENOMIC DNA]</scope>
    <source>
        <strain evidence="5 6">JEL800</strain>
    </source>
</reference>
<dbReference type="PROSITE" id="PS51184">
    <property type="entry name" value="JMJC"/>
    <property type="match status" value="1"/>
</dbReference>
<dbReference type="Proteomes" id="UP000193642">
    <property type="component" value="Unassembled WGS sequence"/>
</dbReference>
<evidence type="ECO:0000256" key="3">
    <source>
        <dbReference type="ARBA" id="ARBA00023242"/>
    </source>
</evidence>
<evidence type="ECO:0000259" key="4">
    <source>
        <dbReference type="PROSITE" id="PS51184"/>
    </source>
</evidence>
<dbReference type="GO" id="GO:0000785">
    <property type="term" value="C:chromatin"/>
    <property type="evidence" value="ECO:0007669"/>
    <property type="project" value="TreeGrafter"/>
</dbReference>
<dbReference type="PANTHER" id="PTHR12549:SF38">
    <property type="entry name" value="JMJC DOMAIN-CONTAINING HISTONE DEMETHYLASE 2, ISOFORM A"/>
    <property type="match status" value="1"/>
</dbReference>
<proteinExistence type="predicted"/>
<dbReference type="GO" id="GO:0032454">
    <property type="term" value="F:histone H3K9 demethylase activity"/>
    <property type="evidence" value="ECO:0007669"/>
    <property type="project" value="InterPro"/>
</dbReference>
<dbReference type="InterPro" id="IPR045109">
    <property type="entry name" value="LSDs-like"/>
</dbReference>
<evidence type="ECO:0000313" key="5">
    <source>
        <dbReference type="EMBL" id="ORY42523.1"/>
    </source>
</evidence>
<organism evidence="5 6">
    <name type="scientific">Rhizoclosmatium globosum</name>
    <dbReference type="NCBI Taxonomy" id="329046"/>
    <lineage>
        <taxon>Eukaryota</taxon>
        <taxon>Fungi</taxon>
        <taxon>Fungi incertae sedis</taxon>
        <taxon>Chytridiomycota</taxon>
        <taxon>Chytridiomycota incertae sedis</taxon>
        <taxon>Chytridiomycetes</taxon>
        <taxon>Chytridiales</taxon>
        <taxon>Chytriomycetaceae</taxon>
        <taxon>Rhizoclosmatium</taxon>
    </lineage>
</organism>
<gene>
    <name evidence="5" type="ORF">BCR33DRAFT_660814</name>
</gene>
<protein>
    <recommendedName>
        <fullName evidence="4">JmjC domain-containing protein</fullName>
    </recommendedName>
</protein>
<dbReference type="STRING" id="329046.A0A1Y2C655"/>
<sequence>MLGASIPQVQPPATQDYSKDSENYLRILPDMADAEALFQERWKRGEAVVYQGGVEGISEVWSPRCFIENHGHDSARVVDCVTKNETRMQVGNFFRYFLDNTLTRSQILKLPDWPDHTDFDKKFPRHFKDFKTKVPFEKYSGFVGSRNLAARLPFHFLPPDLGPKMYNAFGSSDAEDGYGTTPIHLDMADAVNVMMYASTLKPEDEHRPAAVWDIYSRNDSEKIREYLREYHASSTSSKLVIDDPVHDQFFYLNEAMRQELFEKKGVVGWRIFQNPGDAVFVPAGSCHQVCNYKDCVKAACDFVSPENLSACLQLTSEFRTLSKTHRRREDLLNLKSILWNVWTSCPLLTLSKETEVVEEVEGEKCV</sequence>
<keyword evidence="3" id="KW-0539">Nucleus</keyword>
<dbReference type="SMART" id="SM00558">
    <property type="entry name" value="JmjC"/>
    <property type="match status" value="1"/>
</dbReference>
<evidence type="ECO:0000256" key="1">
    <source>
        <dbReference type="ARBA" id="ARBA00004123"/>
    </source>
</evidence>
<dbReference type="EMBL" id="MCGO01000028">
    <property type="protein sequence ID" value="ORY42523.1"/>
    <property type="molecule type" value="Genomic_DNA"/>
</dbReference>
<keyword evidence="6" id="KW-1185">Reference proteome</keyword>
<comment type="subcellular location">
    <subcellularLocation>
        <location evidence="1">Nucleus</location>
    </subcellularLocation>
</comment>
<feature type="domain" description="JmjC" evidence="4">
    <location>
        <begin position="141"/>
        <end position="319"/>
    </location>
</feature>
<dbReference type="GO" id="GO:0000118">
    <property type="term" value="C:histone deacetylase complex"/>
    <property type="evidence" value="ECO:0007669"/>
    <property type="project" value="TreeGrafter"/>
</dbReference>
<name>A0A1Y2C655_9FUNG</name>
<evidence type="ECO:0000313" key="6">
    <source>
        <dbReference type="Proteomes" id="UP000193642"/>
    </source>
</evidence>
<dbReference type="SUPFAM" id="SSF51197">
    <property type="entry name" value="Clavaminate synthase-like"/>
    <property type="match status" value="1"/>
</dbReference>
<dbReference type="OrthoDB" id="1667110at2759"/>
<keyword evidence="2" id="KW-0479">Metal-binding</keyword>
<dbReference type="AlphaFoldDB" id="A0A1Y2C655"/>
<dbReference type="Gene3D" id="2.60.120.650">
    <property type="entry name" value="Cupin"/>
    <property type="match status" value="1"/>
</dbReference>
<comment type="caution">
    <text evidence="5">The sequence shown here is derived from an EMBL/GenBank/DDBJ whole genome shotgun (WGS) entry which is preliminary data.</text>
</comment>